<feature type="compositionally biased region" description="Polar residues" evidence="9">
    <location>
        <begin position="414"/>
        <end position="425"/>
    </location>
</feature>
<organism evidence="12 13">
    <name type="scientific">Trichogramma kaykai</name>
    <dbReference type="NCBI Taxonomy" id="54128"/>
    <lineage>
        <taxon>Eukaryota</taxon>
        <taxon>Metazoa</taxon>
        <taxon>Ecdysozoa</taxon>
        <taxon>Arthropoda</taxon>
        <taxon>Hexapoda</taxon>
        <taxon>Insecta</taxon>
        <taxon>Pterygota</taxon>
        <taxon>Neoptera</taxon>
        <taxon>Endopterygota</taxon>
        <taxon>Hymenoptera</taxon>
        <taxon>Apocrita</taxon>
        <taxon>Proctotrupomorpha</taxon>
        <taxon>Chalcidoidea</taxon>
        <taxon>Trichogrammatidae</taxon>
        <taxon>Trichogramma</taxon>
    </lineage>
</organism>
<dbReference type="InterPro" id="IPR051170">
    <property type="entry name" value="Neural/epithelial_adhesion"/>
</dbReference>
<evidence type="ECO:0000256" key="8">
    <source>
        <dbReference type="ARBA" id="ARBA00023319"/>
    </source>
</evidence>
<evidence type="ECO:0000256" key="3">
    <source>
        <dbReference type="ARBA" id="ARBA00022729"/>
    </source>
</evidence>
<keyword evidence="5" id="KW-0472">Membrane</keyword>
<feature type="compositionally biased region" description="Basic residues" evidence="9">
    <location>
        <begin position="444"/>
        <end position="456"/>
    </location>
</feature>
<keyword evidence="4" id="KW-0677">Repeat</keyword>
<dbReference type="SMART" id="SM00409">
    <property type="entry name" value="IG"/>
    <property type="match status" value="3"/>
</dbReference>
<evidence type="ECO:0000256" key="9">
    <source>
        <dbReference type="SAM" id="MobiDB-lite"/>
    </source>
</evidence>
<keyword evidence="2" id="KW-1003">Cell membrane</keyword>
<keyword evidence="6" id="KW-1015">Disulfide bond</keyword>
<dbReference type="InterPro" id="IPR003598">
    <property type="entry name" value="Ig_sub2"/>
</dbReference>
<comment type="caution">
    <text evidence="12">The sequence shown here is derived from an EMBL/GenBank/DDBJ whole genome shotgun (WGS) entry which is preliminary data.</text>
</comment>
<dbReference type="Pfam" id="PF07679">
    <property type="entry name" value="I-set"/>
    <property type="match status" value="1"/>
</dbReference>
<feature type="compositionally biased region" description="Low complexity" evidence="9">
    <location>
        <begin position="426"/>
        <end position="441"/>
    </location>
</feature>
<comment type="subcellular location">
    <subcellularLocation>
        <location evidence="1">Cell membrane</location>
    </subcellularLocation>
</comment>
<sequence length="481" mass="54112">MITRERTIFAILLAFLVYPGDNMGRAFQPEFMKPLANITVPLGRDAVFTCHVEHLGGYRVGWVKADTKAIQAIHDHVITHNPRVSVSHGDHTTWSLRIKGAQKEDEGLYMCQINTDPMKSQTGMLAVEIPPDFIPEETSSDVTVQEGYHVKLKCRATGIPPPKVSWRREDQKDIIIREPFYEKSTSSNEKVKVQKVNEWIGEELTLSKIKRDQMGVYHCIASNGVPPSISKRIIVDVTFPPVIHVPNQLVGAPLGTDVTLECIVEAFPVSINFWRGNKDTIFFQDDIIITSSRHEVQILTKPTLKGHHSVAHPNFNFKVRMLLIIRNFTKQDVGTYKCIAKNSNGEFESSIRLYDITSAVKQKSSYNVAGVESKVNRHEYENQQGLEIYDGDHSGFDGIDEYNQGYERIGNGEVRSQQPPDNVVQSSHSVPTQSSSSSSSSSKERRKRPGGGHHQFRSNSNRSIDGCVLLHILMAFVVTYR</sequence>
<dbReference type="InterPro" id="IPR013098">
    <property type="entry name" value="Ig_I-set"/>
</dbReference>
<evidence type="ECO:0000256" key="5">
    <source>
        <dbReference type="ARBA" id="ARBA00023136"/>
    </source>
</evidence>
<feature type="domain" description="Ig-like" evidence="11">
    <location>
        <begin position="131"/>
        <end position="230"/>
    </location>
</feature>
<keyword evidence="3 10" id="KW-0732">Signal</keyword>
<name>A0ABD2WIV3_9HYME</name>
<evidence type="ECO:0000256" key="4">
    <source>
        <dbReference type="ARBA" id="ARBA00022737"/>
    </source>
</evidence>
<dbReference type="PROSITE" id="PS50835">
    <property type="entry name" value="IG_LIKE"/>
    <property type="match status" value="3"/>
</dbReference>
<dbReference type="InterPro" id="IPR003599">
    <property type="entry name" value="Ig_sub"/>
</dbReference>
<feature type="chain" id="PRO_5044780206" description="Ig-like domain-containing protein" evidence="10">
    <location>
        <begin position="25"/>
        <end position="481"/>
    </location>
</feature>
<dbReference type="GO" id="GO:0005886">
    <property type="term" value="C:plasma membrane"/>
    <property type="evidence" value="ECO:0007669"/>
    <property type="project" value="UniProtKB-SubCell"/>
</dbReference>
<evidence type="ECO:0000256" key="10">
    <source>
        <dbReference type="SAM" id="SignalP"/>
    </source>
</evidence>
<accession>A0ABD2WIV3</accession>
<dbReference type="InterPro" id="IPR007110">
    <property type="entry name" value="Ig-like_dom"/>
</dbReference>
<dbReference type="Proteomes" id="UP001627154">
    <property type="component" value="Unassembled WGS sequence"/>
</dbReference>
<evidence type="ECO:0000259" key="11">
    <source>
        <dbReference type="PROSITE" id="PS50835"/>
    </source>
</evidence>
<feature type="domain" description="Ig-like" evidence="11">
    <location>
        <begin position="240"/>
        <end position="354"/>
    </location>
</feature>
<reference evidence="12 13" key="1">
    <citation type="journal article" date="2024" name="bioRxiv">
        <title>A reference genome for Trichogramma kaykai: A tiny desert-dwelling parasitoid wasp with competing sex-ratio distorters.</title>
        <authorList>
            <person name="Culotta J."/>
            <person name="Lindsey A.R."/>
        </authorList>
    </citation>
    <scope>NUCLEOTIDE SEQUENCE [LARGE SCALE GENOMIC DNA]</scope>
    <source>
        <strain evidence="12 13">KSX58</strain>
    </source>
</reference>
<dbReference type="SUPFAM" id="SSF48726">
    <property type="entry name" value="Immunoglobulin"/>
    <property type="match status" value="3"/>
</dbReference>
<evidence type="ECO:0000313" key="12">
    <source>
        <dbReference type="EMBL" id="KAL3392986.1"/>
    </source>
</evidence>
<keyword evidence="8" id="KW-0393">Immunoglobulin domain</keyword>
<dbReference type="PANTHER" id="PTHR12231">
    <property type="entry name" value="CTX-RELATED TYPE I TRANSMEMBRANE PROTEIN"/>
    <property type="match status" value="1"/>
</dbReference>
<evidence type="ECO:0000256" key="1">
    <source>
        <dbReference type="ARBA" id="ARBA00004236"/>
    </source>
</evidence>
<gene>
    <name evidence="12" type="ORF">TKK_012675</name>
</gene>
<dbReference type="EMBL" id="JBJJXI010000101">
    <property type="protein sequence ID" value="KAL3392986.1"/>
    <property type="molecule type" value="Genomic_DNA"/>
</dbReference>
<protein>
    <recommendedName>
        <fullName evidence="11">Ig-like domain-containing protein</fullName>
    </recommendedName>
</protein>
<feature type="region of interest" description="Disordered" evidence="9">
    <location>
        <begin position="411"/>
        <end position="460"/>
    </location>
</feature>
<keyword evidence="13" id="KW-1185">Reference proteome</keyword>
<evidence type="ECO:0000256" key="2">
    <source>
        <dbReference type="ARBA" id="ARBA00022475"/>
    </source>
</evidence>
<dbReference type="Pfam" id="PF13927">
    <property type="entry name" value="Ig_3"/>
    <property type="match status" value="2"/>
</dbReference>
<keyword evidence="7" id="KW-0325">Glycoprotein</keyword>
<dbReference type="AlphaFoldDB" id="A0ABD2WIV3"/>
<dbReference type="Gene3D" id="2.60.40.10">
    <property type="entry name" value="Immunoglobulins"/>
    <property type="match status" value="3"/>
</dbReference>
<evidence type="ECO:0000256" key="7">
    <source>
        <dbReference type="ARBA" id="ARBA00023180"/>
    </source>
</evidence>
<dbReference type="PANTHER" id="PTHR12231:SF255">
    <property type="entry name" value="DPR-INTERACTING PROTEIN ALPHA, ISOFORM A"/>
    <property type="match status" value="1"/>
</dbReference>
<dbReference type="InterPro" id="IPR013783">
    <property type="entry name" value="Ig-like_fold"/>
</dbReference>
<feature type="domain" description="Ig-like" evidence="11">
    <location>
        <begin position="29"/>
        <end position="126"/>
    </location>
</feature>
<proteinExistence type="predicted"/>
<dbReference type="FunFam" id="2.60.40.10:FF:000328">
    <property type="entry name" value="CLUMA_CG000981, isoform A"/>
    <property type="match status" value="1"/>
</dbReference>
<dbReference type="InterPro" id="IPR036179">
    <property type="entry name" value="Ig-like_dom_sf"/>
</dbReference>
<dbReference type="SMART" id="SM00408">
    <property type="entry name" value="IGc2"/>
    <property type="match status" value="3"/>
</dbReference>
<feature type="signal peptide" evidence="10">
    <location>
        <begin position="1"/>
        <end position="24"/>
    </location>
</feature>
<evidence type="ECO:0000313" key="13">
    <source>
        <dbReference type="Proteomes" id="UP001627154"/>
    </source>
</evidence>
<evidence type="ECO:0000256" key="6">
    <source>
        <dbReference type="ARBA" id="ARBA00023157"/>
    </source>
</evidence>